<dbReference type="Gene3D" id="3.40.50.720">
    <property type="entry name" value="NAD(P)-binding Rossmann-like Domain"/>
    <property type="match status" value="1"/>
</dbReference>
<sequence length="378" mass="40035">MSYRSLGIGLVGTGFMGRAHAIALRSVGGVFAAVPPPRLVHVVDADAGRAGQAAEELGFLRHGDDWQALLEDPDVDAVSICTPNHLHHEMAMAALAAGKHVWCEKPLALTVDEAAGLAAAAADSGRAHLVGFNYAVNPLLSLAREILSSGEIGEPVAFSGRYYEDYMADPAVPWSWRCDRSLAGSGALADLGSHLVHLLETLLGPVETVTGHVSTAVAARQDPVTGAMRAVENEDIASAHARLASGVPATLDISRVASGYKCGLAFDLFCSRGALRFDQERMNELQLFEAGQRPGRDGFRRLLAGPAHPDYAAFNPAPGHGLGYNDLKVIEARNFLCAAMEGRAAWPDFSDGLRVQRVMDAIERSAAAGQAVRVEANE</sequence>
<reference evidence="4 5" key="1">
    <citation type="submission" date="2019-09" db="EMBL/GenBank/DDBJ databases">
        <title>Wenzhouxiangella sp. Genome sequencing and assembly.</title>
        <authorList>
            <person name="Zhang R."/>
        </authorList>
    </citation>
    <scope>NUCLEOTIDE SEQUENCE [LARGE SCALE GENOMIC DNA]</scope>
    <source>
        <strain evidence="4 5">W260</strain>
    </source>
</reference>
<dbReference type="Pfam" id="PF22725">
    <property type="entry name" value="GFO_IDH_MocA_C3"/>
    <property type="match status" value="1"/>
</dbReference>
<accession>A0A5N0TC08</accession>
<dbReference type="InterPro" id="IPR036291">
    <property type="entry name" value="NAD(P)-bd_dom_sf"/>
</dbReference>
<dbReference type="Gene3D" id="3.30.360.10">
    <property type="entry name" value="Dihydrodipicolinate Reductase, domain 2"/>
    <property type="match status" value="1"/>
</dbReference>
<dbReference type="InterPro" id="IPR050463">
    <property type="entry name" value="Gfo/Idh/MocA_oxidrdct_glycsds"/>
</dbReference>
<organism evidence="4 5">
    <name type="scientific">Marinihelvus fidelis</name>
    <dbReference type="NCBI Taxonomy" id="2613842"/>
    <lineage>
        <taxon>Bacteria</taxon>
        <taxon>Pseudomonadati</taxon>
        <taxon>Pseudomonadota</taxon>
        <taxon>Gammaproteobacteria</taxon>
        <taxon>Chromatiales</taxon>
        <taxon>Wenzhouxiangellaceae</taxon>
        <taxon>Marinihelvus</taxon>
    </lineage>
</organism>
<evidence type="ECO:0000259" key="3">
    <source>
        <dbReference type="Pfam" id="PF22725"/>
    </source>
</evidence>
<evidence type="ECO:0000313" key="4">
    <source>
        <dbReference type="EMBL" id="KAA9131617.1"/>
    </source>
</evidence>
<dbReference type="InterPro" id="IPR055170">
    <property type="entry name" value="GFO_IDH_MocA-like_dom"/>
</dbReference>
<feature type="domain" description="GFO/IDH/MocA-like oxidoreductase" evidence="3">
    <location>
        <begin position="143"/>
        <end position="276"/>
    </location>
</feature>
<dbReference type="EMBL" id="VYXP01000005">
    <property type="protein sequence ID" value="KAA9131617.1"/>
    <property type="molecule type" value="Genomic_DNA"/>
</dbReference>
<protein>
    <submittedName>
        <fullName evidence="4">Gfo/Idh/MocA family oxidoreductase</fullName>
    </submittedName>
</protein>
<dbReference type="SUPFAM" id="SSF55347">
    <property type="entry name" value="Glyceraldehyde-3-phosphate dehydrogenase-like, C-terminal domain"/>
    <property type="match status" value="1"/>
</dbReference>
<gene>
    <name evidence="4" type="ORF">F3N42_09890</name>
</gene>
<dbReference type="Proteomes" id="UP000325372">
    <property type="component" value="Unassembled WGS sequence"/>
</dbReference>
<evidence type="ECO:0000313" key="5">
    <source>
        <dbReference type="Proteomes" id="UP000325372"/>
    </source>
</evidence>
<dbReference type="SUPFAM" id="SSF51735">
    <property type="entry name" value="NAD(P)-binding Rossmann-fold domains"/>
    <property type="match status" value="1"/>
</dbReference>
<keyword evidence="1" id="KW-0560">Oxidoreductase</keyword>
<proteinExistence type="predicted"/>
<evidence type="ECO:0000259" key="2">
    <source>
        <dbReference type="Pfam" id="PF01408"/>
    </source>
</evidence>
<dbReference type="RefSeq" id="WP_150864283.1">
    <property type="nucleotide sequence ID" value="NZ_VYXP01000005.1"/>
</dbReference>
<dbReference type="PANTHER" id="PTHR43818">
    <property type="entry name" value="BCDNA.GH03377"/>
    <property type="match status" value="1"/>
</dbReference>
<dbReference type="InterPro" id="IPR000683">
    <property type="entry name" value="Gfo/Idh/MocA-like_OxRdtase_N"/>
</dbReference>
<dbReference type="GO" id="GO:0000166">
    <property type="term" value="F:nucleotide binding"/>
    <property type="evidence" value="ECO:0007669"/>
    <property type="project" value="InterPro"/>
</dbReference>
<dbReference type="GO" id="GO:0016491">
    <property type="term" value="F:oxidoreductase activity"/>
    <property type="evidence" value="ECO:0007669"/>
    <property type="project" value="UniProtKB-KW"/>
</dbReference>
<keyword evidence="5" id="KW-1185">Reference proteome</keyword>
<dbReference type="AlphaFoldDB" id="A0A5N0TC08"/>
<dbReference type="PANTHER" id="PTHR43818:SF11">
    <property type="entry name" value="BCDNA.GH03377"/>
    <property type="match status" value="1"/>
</dbReference>
<comment type="caution">
    <text evidence="4">The sequence shown here is derived from an EMBL/GenBank/DDBJ whole genome shotgun (WGS) entry which is preliminary data.</text>
</comment>
<feature type="domain" description="Gfo/Idh/MocA-like oxidoreductase N-terminal" evidence="2">
    <location>
        <begin position="7"/>
        <end position="132"/>
    </location>
</feature>
<evidence type="ECO:0000256" key="1">
    <source>
        <dbReference type="ARBA" id="ARBA00023002"/>
    </source>
</evidence>
<name>A0A5N0TC08_9GAMM</name>
<dbReference type="Pfam" id="PF01408">
    <property type="entry name" value="GFO_IDH_MocA"/>
    <property type="match status" value="1"/>
</dbReference>